<dbReference type="AlphaFoldDB" id="A0A4U2Z5X2"/>
<dbReference type="Pfam" id="PF02661">
    <property type="entry name" value="Fic"/>
    <property type="match status" value="1"/>
</dbReference>
<keyword evidence="1" id="KW-0067">ATP-binding</keyword>
<proteinExistence type="predicted"/>
<feature type="binding site" evidence="1">
    <location>
        <position position="192"/>
    </location>
    <ligand>
        <name>ATP</name>
        <dbReference type="ChEBI" id="CHEBI:30616"/>
    </ligand>
</feature>
<feature type="binding site" evidence="3">
    <location>
        <begin position="196"/>
        <end position="203"/>
    </location>
    <ligand>
        <name>ATP</name>
        <dbReference type="ChEBI" id="CHEBI:30616"/>
    </ligand>
</feature>
<feature type="transmembrane region" description="Helical" evidence="4">
    <location>
        <begin position="207"/>
        <end position="228"/>
    </location>
</feature>
<keyword evidence="4" id="KW-0472">Membrane</keyword>
<feature type="binding site" evidence="1">
    <location>
        <begin position="197"/>
        <end position="203"/>
    </location>
    <ligand>
        <name>ATP</name>
        <dbReference type="ChEBI" id="CHEBI:30616"/>
    </ligand>
</feature>
<dbReference type="Gene3D" id="1.10.3290.10">
    <property type="entry name" value="Fido-like domain"/>
    <property type="match status" value="1"/>
</dbReference>
<dbReference type="InterPro" id="IPR048770">
    <property type="entry name" value="SoFic-like_C"/>
</dbReference>
<evidence type="ECO:0000313" key="6">
    <source>
        <dbReference type="EMBL" id="TKI69589.1"/>
    </source>
</evidence>
<sequence length="357" mass="41223">MQKEYIPLKLPIHKELETKGVLKKIISANKALAELKGVARSIPNQSILVNALSLQEAKDSSEIENIITTHDELYRAHLGGANISYQAKEVQRYREALYRGFELVKTNNLLLKKHIVEIQQILEENQAGMRTQSGTVLKNEKSGEIIYMPPQNPADIQTLMDNLEHYINNPDLDDFDILVKMAIIHYQFESIHPFYDGNGRTGRIINILFLMLYGLLELPILYMSSYIIKTKNDYYRLLNEVRTKEAWAEWTLYVLTGVDETAKDSIRLINDINILMEDTKEKLSKELTRLYSKDLLELLFSHPYTKISFLVDTLVITRKTASSYLKSMEDIGILKSIKMGRDVYFINIALFELLKNK</sequence>
<reference evidence="6 7" key="1">
    <citation type="submission" date="2019-04" db="EMBL/GenBank/DDBJ databases">
        <title>Sulfurimonas crateris sp. nov. a facultative anaerobic sulfur-oxidizing chemolithautotrophic bacterium isolated from a terrestrial mud vulcano.</title>
        <authorList>
            <person name="Ratnikova N.M."/>
            <person name="Slobodkin A.I."/>
            <person name="Merkel A.Y."/>
            <person name="Novikov A."/>
            <person name="Bonch-Osmolovskaya E.A."/>
            <person name="Slobodkina G.B."/>
        </authorList>
    </citation>
    <scope>NUCLEOTIDE SEQUENCE [LARGE SCALE GENOMIC DNA]</scope>
    <source>
        <strain evidence="6 7">SN118</strain>
    </source>
</reference>
<dbReference type="InterPro" id="IPR040198">
    <property type="entry name" value="Fido_containing"/>
</dbReference>
<name>A0A4U2Z5X2_9BACT</name>
<protein>
    <submittedName>
        <fullName evidence="6">Fic family protein</fullName>
    </submittedName>
</protein>
<feature type="binding site" evidence="1">
    <location>
        <position position="64"/>
    </location>
    <ligand>
        <name>ATP</name>
        <dbReference type="ChEBI" id="CHEBI:30616"/>
    </ligand>
</feature>
<organism evidence="6 7">
    <name type="scientific">Sulfurimonas crateris</name>
    <dbReference type="NCBI Taxonomy" id="2574727"/>
    <lineage>
        <taxon>Bacteria</taxon>
        <taxon>Pseudomonadati</taxon>
        <taxon>Campylobacterota</taxon>
        <taxon>Epsilonproteobacteria</taxon>
        <taxon>Campylobacterales</taxon>
        <taxon>Sulfurimonadaceae</taxon>
        <taxon>Sulfurimonas</taxon>
    </lineage>
</organism>
<dbReference type="Pfam" id="PF13784">
    <property type="entry name" value="Fic_N"/>
    <property type="match status" value="1"/>
</dbReference>
<dbReference type="GO" id="GO:0005524">
    <property type="term" value="F:ATP binding"/>
    <property type="evidence" value="ECO:0007669"/>
    <property type="project" value="UniProtKB-KW"/>
</dbReference>
<feature type="binding site" evidence="3">
    <location>
        <begin position="234"/>
        <end position="235"/>
    </location>
    <ligand>
        <name>ATP</name>
        <dbReference type="ChEBI" id="CHEBI:30616"/>
    </ligand>
</feature>
<feature type="domain" description="Fido" evidence="5">
    <location>
        <begin position="105"/>
        <end position="256"/>
    </location>
</feature>
<evidence type="ECO:0000256" key="3">
    <source>
        <dbReference type="PIRSR" id="PIRSR640198-2"/>
    </source>
</evidence>
<dbReference type="EMBL" id="SZPX01000004">
    <property type="protein sequence ID" value="TKI69589.1"/>
    <property type="molecule type" value="Genomic_DNA"/>
</dbReference>
<dbReference type="RefSeq" id="WP_137013285.1">
    <property type="nucleotide sequence ID" value="NZ_SZPX01000004.1"/>
</dbReference>
<dbReference type="Proteomes" id="UP000309561">
    <property type="component" value="Unassembled WGS sequence"/>
</dbReference>
<keyword evidence="7" id="KW-1185">Reference proteome</keyword>
<dbReference type="InterPro" id="IPR036597">
    <property type="entry name" value="Fido-like_dom_sf"/>
</dbReference>
<dbReference type="PANTHER" id="PTHR13504:SF35">
    <property type="entry name" value="PROTEIN ADENYLYLTRANSFERASE SOFIC"/>
    <property type="match status" value="1"/>
</dbReference>
<evidence type="ECO:0000256" key="4">
    <source>
        <dbReference type="SAM" id="Phobius"/>
    </source>
</evidence>
<feature type="active site" evidence="2">
    <location>
        <position position="192"/>
    </location>
</feature>
<feature type="binding site" evidence="1">
    <location>
        <position position="234"/>
    </location>
    <ligand>
        <name>ATP</name>
        <dbReference type="ChEBI" id="CHEBI:30616"/>
    </ligand>
</feature>
<dbReference type="PANTHER" id="PTHR13504">
    <property type="entry name" value="FIDO DOMAIN-CONTAINING PROTEIN DDB_G0283145"/>
    <property type="match status" value="1"/>
</dbReference>
<accession>A0A4U2Z5X2</accession>
<keyword evidence="4" id="KW-1133">Transmembrane helix</keyword>
<evidence type="ECO:0000256" key="1">
    <source>
        <dbReference type="PIRSR" id="PIRSR038925-1"/>
    </source>
</evidence>
<evidence type="ECO:0000313" key="7">
    <source>
        <dbReference type="Proteomes" id="UP000309561"/>
    </source>
</evidence>
<dbReference type="SUPFAM" id="SSF140931">
    <property type="entry name" value="Fic-like"/>
    <property type="match status" value="1"/>
</dbReference>
<dbReference type="OrthoDB" id="9813719at2"/>
<dbReference type="Pfam" id="PF21248">
    <property type="entry name" value="SoFic-like_C"/>
    <property type="match status" value="1"/>
</dbReference>
<dbReference type="PROSITE" id="PS51459">
    <property type="entry name" value="FIDO"/>
    <property type="match status" value="1"/>
</dbReference>
<keyword evidence="1" id="KW-0547">Nucleotide-binding</keyword>
<dbReference type="PIRSF" id="PIRSF038925">
    <property type="entry name" value="AMP-prot_trans"/>
    <property type="match status" value="1"/>
</dbReference>
<dbReference type="InterPro" id="IPR025758">
    <property type="entry name" value="Fic/DOC_N"/>
</dbReference>
<comment type="caution">
    <text evidence="6">The sequence shown here is derived from an EMBL/GenBank/DDBJ whole genome shotgun (WGS) entry which is preliminary data.</text>
</comment>
<gene>
    <name evidence="6" type="ORF">FCU45_05905</name>
</gene>
<keyword evidence="4" id="KW-0812">Transmembrane</keyword>
<evidence type="ECO:0000259" key="5">
    <source>
        <dbReference type="PROSITE" id="PS51459"/>
    </source>
</evidence>
<dbReference type="InterPro" id="IPR003812">
    <property type="entry name" value="Fido"/>
</dbReference>
<dbReference type="InterPro" id="IPR026287">
    <property type="entry name" value="SoFic-like"/>
</dbReference>
<evidence type="ECO:0000256" key="2">
    <source>
        <dbReference type="PIRSR" id="PIRSR640198-1"/>
    </source>
</evidence>